<keyword evidence="5" id="KW-1185">Reference proteome</keyword>
<evidence type="ECO:0000256" key="3">
    <source>
        <dbReference type="SAM" id="SignalP"/>
    </source>
</evidence>
<keyword evidence="2" id="KW-0812">Transmembrane</keyword>
<evidence type="ECO:0000256" key="1">
    <source>
        <dbReference type="SAM" id="MobiDB-lite"/>
    </source>
</evidence>
<dbReference type="PROSITE" id="PS51318">
    <property type="entry name" value="TAT"/>
    <property type="match status" value="1"/>
</dbReference>
<feature type="region of interest" description="Disordered" evidence="1">
    <location>
        <begin position="125"/>
        <end position="155"/>
    </location>
</feature>
<dbReference type="AlphaFoldDB" id="A0A3A9YTB8"/>
<feature type="transmembrane region" description="Helical" evidence="2">
    <location>
        <begin position="159"/>
        <end position="179"/>
    </location>
</feature>
<dbReference type="OrthoDB" id="4332523at2"/>
<dbReference type="EMBL" id="RBAL01000017">
    <property type="protein sequence ID" value="RKN38547.1"/>
    <property type="molecule type" value="Genomic_DNA"/>
</dbReference>
<feature type="signal peptide" evidence="3">
    <location>
        <begin position="1"/>
        <end position="26"/>
    </location>
</feature>
<keyword evidence="2" id="KW-1133">Transmembrane helix</keyword>
<reference evidence="4 5" key="1">
    <citation type="journal article" date="2014" name="Int. J. Syst. Evol. Microbiol.">
        <title>Streptomyces hoynatensis sp. nov., isolated from deep marine sediment.</title>
        <authorList>
            <person name="Veyisoglu A."/>
            <person name="Sahin N."/>
        </authorList>
    </citation>
    <scope>NUCLEOTIDE SEQUENCE [LARGE SCALE GENOMIC DNA]</scope>
    <source>
        <strain evidence="4 5">KCTC 29097</strain>
    </source>
</reference>
<feature type="compositionally biased region" description="Low complexity" evidence="1">
    <location>
        <begin position="125"/>
        <end position="146"/>
    </location>
</feature>
<feature type="chain" id="PRO_5017201762" description="Sortase" evidence="3">
    <location>
        <begin position="27"/>
        <end position="187"/>
    </location>
</feature>
<evidence type="ECO:0000256" key="2">
    <source>
        <dbReference type="SAM" id="Phobius"/>
    </source>
</evidence>
<evidence type="ECO:0008006" key="6">
    <source>
        <dbReference type="Google" id="ProtNLM"/>
    </source>
</evidence>
<dbReference type="RefSeq" id="WP_120683208.1">
    <property type="nucleotide sequence ID" value="NZ_RBAL01000017.1"/>
</dbReference>
<name>A0A3A9YTB8_9ACTN</name>
<proteinExistence type="predicted"/>
<comment type="caution">
    <text evidence="4">The sequence shown here is derived from an EMBL/GenBank/DDBJ whole genome shotgun (WGS) entry which is preliminary data.</text>
</comment>
<keyword evidence="3" id="KW-0732">Signal</keyword>
<evidence type="ECO:0000313" key="4">
    <source>
        <dbReference type="EMBL" id="RKN38547.1"/>
    </source>
</evidence>
<dbReference type="Proteomes" id="UP000272474">
    <property type="component" value="Unassembled WGS sequence"/>
</dbReference>
<organism evidence="4 5">
    <name type="scientific">Streptomyces hoynatensis</name>
    <dbReference type="NCBI Taxonomy" id="1141874"/>
    <lineage>
        <taxon>Bacteria</taxon>
        <taxon>Bacillati</taxon>
        <taxon>Actinomycetota</taxon>
        <taxon>Actinomycetes</taxon>
        <taxon>Kitasatosporales</taxon>
        <taxon>Streptomycetaceae</taxon>
        <taxon>Streptomyces</taxon>
    </lineage>
</organism>
<dbReference type="InterPro" id="IPR006311">
    <property type="entry name" value="TAT_signal"/>
</dbReference>
<gene>
    <name evidence="4" type="ORF">D7294_24060</name>
</gene>
<keyword evidence="2" id="KW-0472">Membrane</keyword>
<accession>A0A3A9YTB8</accession>
<evidence type="ECO:0000313" key="5">
    <source>
        <dbReference type="Proteomes" id="UP000272474"/>
    </source>
</evidence>
<sequence length="187" mass="18303">MSTLRGVLAAAGLSVTVLGAGGPAAAAPTAEARQPEQSVSFGFSVSPSSVRPGGAVVLTVTGCTGHEAFAESAVFDRVGLGTPGPTQSARTTVDADARVGAQYGVTFTCGSETASATLTIVSATQSPTPTRTATASSTTLPTRGAQAGAGGAQPESHGALLLAGAGLTAGAAATTLLLLRRRTRRHD</sequence>
<protein>
    <recommendedName>
        <fullName evidence="6">Sortase</fullName>
    </recommendedName>
</protein>